<keyword evidence="6" id="KW-0966">Cell projection</keyword>
<evidence type="ECO:0000256" key="4">
    <source>
        <dbReference type="HAMAP-Rule" id="MF_00724"/>
    </source>
</evidence>
<sequence length="101" mass="10360">MTVDPSLAVSGAEWQIQPVEATAPTGESGSSFGSMLGDSIEALAKTQNDASAQAQALATGQASDPTAVVMAVERAQLSMQLAGQIRTKAVEAAQEIFHTQV</sequence>
<evidence type="ECO:0000256" key="2">
    <source>
        <dbReference type="ARBA" id="ARBA00009272"/>
    </source>
</evidence>
<dbReference type="Proteomes" id="UP001149140">
    <property type="component" value="Unassembled WGS sequence"/>
</dbReference>
<dbReference type="EMBL" id="JAPDOD010000015">
    <property type="protein sequence ID" value="MDA0161974.1"/>
    <property type="molecule type" value="Genomic_DNA"/>
</dbReference>
<dbReference type="GO" id="GO:0003774">
    <property type="term" value="F:cytoskeletal motor activity"/>
    <property type="evidence" value="ECO:0007669"/>
    <property type="project" value="InterPro"/>
</dbReference>
<dbReference type="InterPro" id="IPR001624">
    <property type="entry name" value="FliE"/>
</dbReference>
<evidence type="ECO:0000256" key="5">
    <source>
        <dbReference type="NCBIfam" id="TIGR00205"/>
    </source>
</evidence>
<organism evidence="6 7">
    <name type="scientific">Solirubrobacter ginsenosidimutans</name>
    <dbReference type="NCBI Taxonomy" id="490573"/>
    <lineage>
        <taxon>Bacteria</taxon>
        <taxon>Bacillati</taxon>
        <taxon>Actinomycetota</taxon>
        <taxon>Thermoleophilia</taxon>
        <taxon>Solirubrobacterales</taxon>
        <taxon>Solirubrobacteraceae</taxon>
        <taxon>Solirubrobacter</taxon>
    </lineage>
</organism>
<keyword evidence="3 4" id="KW-0975">Bacterial flagellum</keyword>
<evidence type="ECO:0000313" key="7">
    <source>
        <dbReference type="Proteomes" id="UP001149140"/>
    </source>
</evidence>
<dbReference type="PANTHER" id="PTHR34653:SF1">
    <property type="entry name" value="FLAGELLAR HOOK-BASAL BODY COMPLEX PROTEIN FLIE"/>
    <property type="match status" value="1"/>
</dbReference>
<name>A0A9X3MST1_9ACTN</name>
<dbReference type="Pfam" id="PF02049">
    <property type="entry name" value="FliE"/>
    <property type="match status" value="1"/>
</dbReference>
<dbReference type="RefSeq" id="WP_270041209.1">
    <property type="nucleotide sequence ID" value="NZ_JAPDOD010000015.1"/>
</dbReference>
<keyword evidence="6" id="KW-0969">Cilium</keyword>
<evidence type="ECO:0000313" key="6">
    <source>
        <dbReference type="EMBL" id="MDA0161974.1"/>
    </source>
</evidence>
<comment type="subcellular location">
    <subcellularLocation>
        <location evidence="1 4">Bacterial flagellum basal body</location>
    </subcellularLocation>
</comment>
<accession>A0A9X3MST1</accession>
<dbReference type="PRINTS" id="PR01006">
    <property type="entry name" value="FLGHOOKFLIE"/>
</dbReference>
<dbReference type="NCBIfam" id="TIGR00205">
    <property type="entry name" value="fliE"/>
    <property type="match status" value="1"/>
</dbReference>
<gene>
    <name evidence="4 6" type="primary">fliE</name>
    <name evidence="6" type="ORF">OM076_16995</name>
</gene>
<dbReference type="AlphaFoldDB" id="A0A9X3MST1"/>
<dbReference type="HAMAP" id="MF_00724">
    <property type="entry name" value="FliE"/>
    <property type="match status" value="1"/>
</dbReference>
<evidence type="ECO:0000256" key="3">
    <source>
        <dbReference type="ARBA" id="ARBA00023143"/>
    </source>
</evidence>
<protein>
    <recommendedName>
        <fullName evidence="4 5">Flagellar hook-basal body complex protein FliE</fullName>
    </recommendedName>
</protein>
<dbReference type="GO" id="GO:0005198">
    <property type="term" value="F:structural molecule activity"/>
    <property type="evidence" value="ECO:0007669"/>
    <property type="project" value="UniProtKB-UniRule"/>
</dbReference>
<evidence type="ECO:0000256" key="1">
    <source>
        <dbReference type="ARBA" id="ARBA00004117"/>
    </source>
</evidence>
<comment type="caution">
    <text evidence="6">The sequence shown here is derived from an EMBL/GenBank/DDBJ whole genome shotgun (WGS) entry which is preliminary data.</text>
</comment>
<comment type="similarity">
    <text evidence="2 4">Belongs to the FliE family.</text>
</comment>
<dbReference type="GO" id="GO:0009425">
    <property type="term" value="C:bacterial-type flagellum basal body"/>
    <property type="evidence" value="ECO:0007669"/>
    <property type="project" value="UniProtKB-SubCell"/>
</dbReference>
<reference evidence="6" key="1">
    <citation type="submission" date="2022-10" db="EMBL/GenBank/DDBJ databases">
        <title>The WGS of Solirubrobacter ginsenosidimutans DSM 21036.</title>
        <authorList>
            <person name="Jiang Z."/>
        </authorList>
    </citation>
    <scope>NUCLEOTIDE SEQUENCE</scope>
    <source>
        <strain evidence="6">DSM 21036</strain>
    </source>
</reference>
<proteinExistence type="inferred from homology"/>
<dbReference type="PANTHER" id="PTHR34653">
    <property type="match status" value="1"/>
</dbReference>
<keyword evidence="7" id="KW-1185">Reference proteome</keyword>
<keyword evidence="6" id="KW-0282">Flagellum</keyword>
<dbReference type="GO" id="GO:0071973">
    <property type="term" value="P:bacterial-type flagellum-dependent cell motility"/>
    <property type="evidence" value="ECO:0007669"/>
    <property type="project" value="InterPro"/>
</dbReference>